<evidence type="ECO:0000256" key="9">
    <source>
        <dbReference type="ARBA" id="ARBA00023180"/>
    </source>
</evidence>
<keyword evidence="5" id="KW-0053">Apoptosis</keyword>
<keyword evidence="13" id="KW-1185">Reference proteome</keyword>
<feature type="compositionally biased region" description="Low complexity" evidence="11">
    <location>
        <begin position="71"/>
        <end position="82"/>
    </location>
</feature>
<dbReference type="AGR" id="Xenbase:XB-GENE-5827026"/>
<feature type="region of interest" description="Disordered" evidence="11">
    <location>
        <begin position="1"/>
        <end position="102"/>
    </location>
</feature>
<feature type="transmembrane region" description="Helical" evidence="12">
    <location>
        <begin position="475"/>
        <end position="492"/>
    </location>
</feature>
<keyword evidence="9" id="KW-0325">Glycoprotein</keyword>
<organism evidence="13 14">
    <name type="scientific">Xenopus tropicalis</name>
    <name type="common">Western clawed frog</name>
    <name type="synonym">Silurana tropicalis</name>
    <dbReference type="NCBI Taxonomy" id="8364"/>
    <lineage>
        <taxon>Eukaryota</taxon>
        <taxon>Metazoa</taxon>
        <taxon>Chordata</taxon>
        <taxon>Craniata</taxon>
        <taxon>Vertebrata</taxon>
        <taxon>Euteleostomi</taxon>
        <taxon>Amphibia</taxon>
        <taxon>Batrachia</taxon>
        <taxon>Anura</taxon>
        <taxon>Pipoidea</taxon>
        <taxon>Pipidae</taxon>
        <taxon>Xenopodinae</taxon>
        <taxon>Xenopus</taxon>
        <taxon>Silurana</taxon>
    </lineage>
</organism>
<keyword evidence="4 12" id="KW-0812">Transmembrane</keyword>
<evidence type="ECO:0000256" key="6">
    <source>
        <dbReference type="ARBA" id="ARBA00022824"/>
    </source>
</evidence>
<dbReference type="GeneID" id="548392"/>
<dbReference type="GO" id="GO:0005794">
    <property type="term" value="C:Golgi apparatus"/>
    <property type="evidence" value="ECO:0000318"/>
    <property type="project" value="GO_Central"/>
</dbReference>
<evidence type="ECO:0000256" key="12">
    <source>
        <dbReference type="SAM" id="Phobius"/>
    </source>
</evidence>
<evidence type="ECO:0000256" key="4">
    <source>
        <dbReference type="ARBA" id="ARBA00022692"/>
    </source>
</evidence>
<dbReference type="CTD" id="54867"/>
<evidence type="ECO:0000256" key="7">
    <source>
        <dbReference type="ARBA" id="ARBA00022989"/>
    </source>
</evidence>
<proteinExistence type="inferred from homology"/>
<evidence type="ECO:0000256" key="1">
    <source>
        <dbReference type="ARBA" id="ARBA00004477"/>
    </source>
</evidence>
<dbReference type="GO" id="GO:0006915">
    <property type="term" value="P:apoptotic process"/>
    <property type="evidence" value="ECO:0007669"/>
    <property type="project" value="UniProtKB-KW"/>
</dbReference>
<dbReference type="OMA" id="NGSAGKW"/>
<evidence type="ECO:0000256" key="10">
    <source>
        <dbReference type="ARBA" id="ARBA00024938"/>
    </source>
</evidence>
<accession>A0A8J1JIS9</accession>
<feature type="compositionally biased region" description="Basic and acidic residues" evidence="11">
    <location>
        <begin position="18"/>
        <end position="30"/>
    </location>
</feature>
<keyword evidence="6" id="KW-0256">Endoplasmic reticulum</keyword>
<dbReference type="PANTHER" id="PTHR13448:SF0">
    <property type="entry name" value="TRANSMEMBRANE PROTEIN 214"/>
    <property type="match status" value="1"/>
</dbReference>
<dbReference type="PANTHER" id="PTHR13448">
    <property type="entry name" value="TRANSMEMBRANE PROTEIN 214"/>
    <property type="match status" value="1"/>
</dbReference>
<comment type="similarity">
    <text evidence="2">Belongs to the TMEM214 family.</text>
</comment>
<evidence type="ECO:0000313" key="15">
    <source>
        <dbReference type="Xenbase" id="XB-GENE-5827026"/>
    </source>
</evidence>
<reference evidence="14" key="1">
    <citation type="submission" date="2025-08" db="UniProtKB">
        <authorList>
            <consortium name="RefSeq"/>
        </authorList>
    </citation>
    <scope>IDENTIFICATION</scope>
    <source>
        <strain evidence="14">Nigerian</strain>
        <tissue evidence="14">Liver and blood</tissue>
    </source>
</reference>
<evidence type="ECO:0000256" key="5">
    <source>
        <dbReference type="ARBA" id="ARBA00022703"/>
    </source>
</evidence>
<evidence type="ECO:0000256" key="8">
    <source>
        <dbReference type="ARBA" id="ARBA00023136"/>
    </source>
</evidence>
<dbReference type="InterPro" id="IPR019308">
    <property type="entry name" value="TMEM214"/>
</dbReference>
<evidence type="ECO:0000256" key="2">
    <source>
        <dbReference type="ARBA" id="ARBA00007984"/>
    </source>
</evidence>
<dbReference type="GO" id="GO:0005789">
    <property type="term" value="C:endoplasmic reticulum membrane"/>
    <property type="evidence" value="ECO:0007669"/>
    <property type="project" value="UniProtKB-SubCell"/>
</dbReference>
<dbReference type="RefSeq" id="XP_031757774.1">
    <property type="nucleotide sequence ID" value="XM_031901914.1"/>
</dbReference>
<keyword evidence="8 12" id="KW-0472">Membrane</keyword>
<dbReference type="Pfam" id="PF10151">
    <property type="entry name" value="TMEM214"/>
    <property type="match status" value="2"/>
</dbReference>
<evidence type="ECO:0000313" key="13">
    <source>
        <dbReference type="Proteomes" id="UP000008143"/>
    </source>
</evidence>
<dbReference type="Xenbase" id="XB-GENE-5827026">
    <property type="gene designation" value="tmem214"/>
</dbReference>
<keyword evidence="7 12" id="KW-1133">Transmembrane helix</keyword>
<name>A0A8J1JIS9_XENTR</name>
<comment type="subcellular location">
    <subcellularLocation>
        <location evidence="1">Endoplasmic reticulum membrane</location>
        <topology evidence="1">Multi-pass membrane protein</topology>
    </subcellularLocation>
</comment>
<sequence length="793" mass="88573">MASGAPDGKWKVVKKGKKSGERKGGERKALSESNVPPGGPVPIKMANTVYEMGFERINKKQNKEQVPPPSSAAAEPPQKKPQTSNKNVRKAQGGDSGPRQGKFHSLEDALKALDLAELQRELDKSLNMFPENPSIWVKDLAGYLNYKLQTVKRDVLIQQSHDYPYCLVNKELKGIIRSVLAKAPRVLDVMVDHCIFSMLQELDKPTGESLHGYRICIQAVLLDKPKTVTSNLPKYLELLRSHLNRPMKCLTVMWAVGQAGFTDLAEGLKVWLGLMFPVLGVKNLSPYAILYLDRLLLAHSNLTKGFGMIGPKDFFPILDFAFMPNNSLTPSQQENLRSLYPRLKVLAFGANPESTLHTYFPSFLSRATPSCPAAMRKELIQSLSDCLNKDPLSFSVWRQLYTKHLAQSSLLLQHLVETWDGNSRSMRKSLRETVHSFKVTNGEFSGKGTNSKDLEACDAACQALLLKMRGGGFPWRRLILIGFVFAFGFVFYDIRTHDSFQASTSAKLLHQSGLLSVSQQAWSRVSNYSLQGQSWLERNVPQYYSQAVEVLGPPIIPCPVLNSPPLSVAPSWLERNVPQYYSQAVEVLGPPIIPCPVLNSPPLSVAPSWLERNVPQYYSQAVEVLGPPIIPCPVLNSPPLSVAPSWLERNVPQYYSQAVEVLGPALEQMWAKTQEASAYACEKGSALIAYAQDNLPRLLEWLHSSLPDSVFHFIEYLRELLLHLHRTYLLPAATYTEAAVQSAWERYVQSCNGKVTWDCVRGQVGNLSRSSWTYLQNATLTVTNWALSIISQH</sequence>
<comment type="subunit">
    <text evidence="3">Constitutively interacts with CASP4; required for the localization of procaspase 4 to the ER.</text>
</comment>
<feature type="compositionally biased region" description="Basic and acidic residues" evidence="11">
    <location>
        <begin position="53"/>
        <end position="63"/>
    </location>
</feature>
<dbReference type="Proteomes" id="UP000008143">
    <property type="component" value="Chromosome 5"/>
</dbReference>
<protein>
    <submittedName>
        <fullName evidence="14">Transmembrane protein 214 isoform X1</fullName>
    </submittedName>
</protein>
<dbReference type="AlphaFoldDB" id="A0A8J1JIS9"/>
<dbReference type="OrthoDB" id="10022292at2759"/>
<comment type="function">
    <text evidence="10">Critical mediator, in cooperation with CASP4, of endoplasmic reticulum-stress induced apoptosis. Required or the activation of CASP4 following endoplasmic reticulum stress.</text>
</comment>
<gene>
    <name evidence="14 15" type="primary">tmem214</name>
</gene>
<evidence type="ECO:0000256" key="11">
    <source>
        <dbReference type="SAM" id="MobiDB-lite"/>
    </source>
</evidence>
<dbReference type="KEGG" id="xtr:548392"/>
<evidence type="ECO:0000313" key="14">
    <source>
        <dbReference type="RefSeq" id="XP_031757774.1"/>
    </source>
</evidence>
<evidence type="ECO:0000256" key="3">
    <source>
        <dbReference type="ARBA" id="ARBA00011720"/>
    </source>
</evidence>
<dbReference type="GO" id="GO:0005783">
    <property type="term" value="C:endoplasmic reticulum"/>
    <property type="evidence" value="ECO:0000318"/>
    <property type="project" value="GO_Central"/>
</dbReference>